<evidence type="ECO:0008006" key="3">
    <source>
        <dbReference type="Google" id="ProtNLM"/>
    </source>
</evidence>
<evidence type="ECO:0000313" key="1">
    <source>
        <dbReference type="EMBL" id="OGF12096.1"/>
    </source>
</evidence>
<evidence type="ECO:0000313" key="2">
    <source>
        <dbReference type="Proteomes" id="UP000177230"/>
    </source>
</evidence>
<dbReference type="AlphaFoldDB" id="A0A1F5RCA8"/>
<dbReference type="Proteomes" id="UP000177230">
    <property type="component" value="Unassembled WGS sequence"/>
</dbReference>
<organism evidence="1 2">
    <name type="scientific">Candidatus Edwardsbacteria bacterium GWF2_54_11</name>
    <dbReference type="NCBI Taxonomy" id="1817851"/>
    <lineage>
        <taxon>Bacteria</taxon>
        <taxon>Candidatus Edwardsiibacteriota</taxon>
    </lineage>
</organism>
<comment type="caution">
    <text evidence="1">The sequence shown here is derived from an EMBL/GenBank/DDBJ whole genome shotgun (WGS) entry which is preliminary data.</text>
</comment>
<protein>
    <recommendedName>
        <fullName evidence="3">Late embryogenesis abundant protein LEA-2 subgroup domain-containing protein</fullName>
    </recommendedName>
</protein>
<name>A0A1F5RCA8_9BACT</name>
<reference evidence="1 2" key="1">
    <citation type="journal article" date="2016" name="Nat. Commun.">
        <title>Thousands of microbial genomes shed light on interconnected biogeochemical processes in an aquifer system.</title>
        <authorList>
            <person name="Anantharaman K."/>
            <person name="Brown C.T."/>
            <person name="Hug L.A."/>
            <person name="Sharon I."/>
            <person name="Castelle C.J."/>
            <person name="Probst A.J."/>
            <person name="Thomas B.C."/>
            <person name="Singh A."/>
            <person name="Wilkins M.J."/>
            <person name="Karaoz U."/>
            <person name="Brodie E.L."/>
            <person name="Williams K.H."/>
            <person name="Hubbard S.S."/>
            <person name="Banfield J.F."/>
        </authorList>
    </citation>
    <scope>NUCLEOTIDE SEQUENCE [LARGE SCALE GENOMIC DNA]</scope>
</reference>
<gene>
    <name evidence="1" type="ORF">A2024_03665</name>
</gene>
<sequence>MNKRPFSGLRSIAAMMALAVIIPGCATLTQMAGALSNLQRLKFKVAGVADFTVSGIAIAGKQKIGDFTLLDGINLMAAYRSRKLPAGFTLNIEAINPNDGTGGSPQTSSTLTSFEWRLLIDDKPTVSGNIARPIEIPGTGQSAAIPLQISLNLVEFFGEKGYNDLLNLALALGGAQSDISRLAIDAQPRVSTPLGEITYPGRITIVSQEYR</sequence>
<accession>A0A1F5RCA8</accession>
<proteinExistence type="predicted"/>
<dbReference type="EMBL" id="MFFM01000034">
    <property type="protein sequence ID" value="OGF12096.1"/>
    <property type="molecule type" value="Genomic_DNA"/>
</dbReference>